<protein>
    <submittedName>
        <fullName evidence="1">Uncharacterized protein</fullName>
    </submittedName>
</protein>
<proteinExistence type="evidence at transcript level"/>
<dbReference type="AlphaFoldDB" id="G2HIZ2"/>
<organism evidence="1">
    <name type="scientific">Pan troglodytes</name>
    <name type="common">Chimpanzee</name>
    <dbReference type="NCBI Taxonomy" id="9598"/>
    <lineage>
        <taxon>Eukaryota</taxon>
        <taxon>Metazoa</taxon>
        <taxon>Chordata</taxon>
        <taxon>Craniata</taxon>
        <taxon>Vertebrata</taxon>
        <taxon>Euteleostomi</taxon>
        <taxon>Mammalia</taxon>
        <taxon>Eutheria</taxon>
        <taxon>Euarchontoglires</taxon>
        <taxon>Primates</taxon>
        <taxon>Haplorrhini</taxon>
        <taxon>Catarrhini</taxon>
        <taxon>Hominidae</taxon>
        <taxon>Pan</taxon>
    </lineage>
</organism>
<accession>G2HIZ2</accession>
<reference evidence="1" key="1">
    <citation type="journal article" date="2011" name="Funct. Integr. Genomics">
        <title>Major chimpanzee-specific structural changes in sperm development-associated genes.</title>
        <authorList>
            <person name="Kim R.N."/>
            <person name="Kim D.W."/>
            <person name="Choi S.H."/>
            <person name="Chae S.H."/>
            <person name="Nam S.H."/>
            <person name="Kim D.W."/>
            <person name="Kim A."/>
            <person name="Kang A."/>
            <person name="Park K.H."/>
            <person name="Lee Y.S."/>
            <person name="Hirai M."/>
            <person name="Suzuki Y."/>
            <person name="Sugano S."/>
            <person name="Hashimoto K."/>
            <person name="Kim D.S."/>
            <person name="Park H.S."/>
        </authorList>
    </citation>
    <scope>NUCLEOTIDE SEQUENCE</scope>
    <source>
        <tissue evidence="1">Testis</tissue>
    </source>
</reference>
<name>G2HIZ2_PANTR</name>
<evidence type="ECO:0000313" key="1">
    <source>
        <dbReference type="EMBL" id="BAK63700.1"/>
    </source>
</evidence>
<sequence>MHVACLLKPWMPLKPFSPLKFCKQMCGLAIRTTTLTSGSKLSKALFQFSHKEASSWLSL</sequence>
<dbReference type="EMBL" id="AK306706">
    <property type="protein sequence ID" value="BAK63700.1"/>
    <property type="molecule type" value="mRNA"/>
</dbReference>